<evidence type="ECO:0000313" key="1">
    <source>
        <dbReference type="EMBL" id="KAI9908169.1"/>
    </source>
</evidence>
<evidence type="ECO:0000313" key="2">
    <source>
        <dbReference type="Proteomes" id="UP001163321"/>
    </source>
</evidence>
<keyword evidence="2" id="KW-1185">Reference proteome</keyword>
<accession>A0ACC0VNY5</accession>
<proteinExistence type="predicted"/>
<organism evidence="1 2">
    <name type="scientific">Peronosclerospora sorghi</name>
    <dbReference type="NCBI Taxonomy" id="230839"/>
    <lineage>
        <taxon>Eukaryota</taxon>
        <taxon>Sar</taxon>
        <taxon>Stramenopiles</taxon>
        <taxon>Oomycota</taxon>
        <taxon>Peronosporomycetes</taxon>
        <taxon>Peronosporales</taxon>
        <taxon>Peronosporaceae</taxon>
        <taxon>Peronosclerospora</taxon>
    </lineage>
</organism>
<name>A0ACC0VNY5_9STRA</name>
<gene>
    <name evidence="1" type="ORF">PsorP6_004428</name>
</gene>
<sequence length="102" mass="11999">MQDETQHLQFPLLIHETIRNLHSLENNQYDEVASKRKEESAYLAAFSEEIVVTAHVLGEDSDGYMRAIFGHIGLEYQHLRNRDAELWIRERLEKYKVESKGL</sequence>
<protein>
    <submittedName>
        <fullName evidence="1">Uncharacterized protein</fullName>
    </submittedName>
</protein>
<dbReference type="EMBL" id="CM047587">
    <property type="protein sequence ID" value="KAI9908169.1"/>
    <property type="molecule type" value="Genomic_DNA"/>
</dbReference>
<reference evidence="1 2" key="1">
    <citation type="journal article" date="2022" name="bioRxiv">
        <title>The genome of the oomycete Peronosclerospora sorghi, a cosmopolitan pathogen of maize and sorghum, is inflated with dispersed pseudogenes.</title>
        <authorList>
            <person name="Fletcher K."/>
            <person name="Martin F."/>
            <person name="Isakeit T."/>
            <person name="Cavanaugh K."/>
            <person name="Magill C."/>
            <person name="Michelmore R."/>
        </authorList>
    </citation>
    <scope>NUCLEOTIDE SEQUENCE [LARGE SCALE GENOMIC DNA]</scope>
    <source>
        <strain evidence="1">P6</strain>
    </source>
</reference>
<comment type="caution">
    <text evidence="1">The sequence shown here is derived from an EMBL/GenBank/DDBJ whole genome shotgun (WGS) entry which is preliminary data.</text>
</comment>
<dbReference type="Proteomes" id="UP001163321">
    <property type="component" value="Chromosome 8"/>
</dbReference>